<protein>
    <recommendedName>
        <fullName evidence="2">histidine kinase</fullName>
        <ecNumber evidence="2">2.7.13.3</ecNumber>
    </recommendedName>
</protein>
<dbReference type="RefSeq" id="WP_117369788.1">
    <property type="nucleotide sequence ID" value="NZ_CP027033.1"/>
</dbReference>
<accession>A0A346PUZ5</accession>
<evidence type="ECO:0000256" key="5">
    <source>
        <dbReference type="ARBA" id="ARBA00022777"/>
    </source>
</evidence>
<dbReference type="SMART" id="SM00387">
    <property type="entry name" value="HATPase_c"/>
    <property type="match status" value="1"/>
</dbReference>
<keyword evidence="6" id="KW-0067">ATP-binding</keyword>
<dbReference type="SUPFAM" id="SSF55785">
    <property type="entry name" value="PYP-like sensor domain (PAS domain)"/>
    <property type="match status" value="1"/>
</dbReference>
<dbReference type="InterPro" id="IPR004358">
    <property type="entry name" value="Sig_transdc_His_kin-like_C"/>
</dbReference>
<dbReference type="NCBIfam" id="TIGR00229">
    <property type="entry name" value="sensory_box"/>
    <property type="match status" value="1"/>
</dbReference>
<dbReference type="GeneID" id="37643848"/>
<proteinExistence type="predicted"/>
<name>A0A346PUZ5_9EURY</name>
<evidence type="ECO:0000256" key="2">
    <source>
        <dbReference type="ARBA" id="ARBA00012438"/>
    </source>
</evidence>
<dbReference type="InterPro" id="IPR000014">
    <property type="entry name" value="PAS"/>
</dbReference>
<dbReference type="InterPro" id="IPR036890">
    <property type="entry name" value="HATPase_C_sf"/>
</dbReference>
<dbReference type="InterPro" id="IPR003594">
    <property type="entry name" value="HATPase_dom"/>
</dbReference>
<evidence type="ECO:0000256" key="4">
    <source>
        <dbReference type="ARBA" id="ARBA00022741"/>
    </source>
</evidence>
<evidence type="ECO:0000259" key="7">
    <source>
        <dbReference type="PROSITE" id="PS50109"/>
    </source>
</evidence>
<dbReference type="InterPro" id="IPR005467">
    <property type="entry name" value="His_kinase_dom"/>
</dbReference>
<keyword evidence="10" id="KW-1185">Reference proteome</keyword>
<dbReference type="InterPro" id="IPR050980">
    <property type="entry name" value="2C_sensor_his_kinase"/>
</dbReference>
<dbReference type="Gene3D" id="3.30.565.10">
    <property type="entry name" value="Histidine kinase-like ATPase, C-terminal domain"/>
    <property type="match status" value="1"/>
</dbReference>
<dbReference type="InterPro" id="IPR035965">
    <property type="entry name" value="PAS-like_dom_sf"/>
</dbReference>
<dbReference type="GO" id="GO:0005524">
    <property type="term" value="F:ATP binding"/>
    <property type="evidence" value="ECO:0007669"/>
    <property type="project" value="UniProtKB-KW"/>
</dbReference>
<dbReference type="EMBL" id="CP027033">
    <property type="protein sequence ID" value="AXR83340.1"/>
    <property type="molecule type" value="Genomic_DNA"/>
</dbReference>
<dbReference type="OrthoDB" id="327291at2157"/>
<sequence>MSPYCTVEDDDDSSLVLVNGSTNSNESDTLEETVTAVADPRRFDHLIGHLHDAVVEFVIDDGEPIVTDVNPAFVDLFGYDRADVVGKPLNECVVPSWLEAEATALDERTVAGKVNYRRVRRETADGLREFLYRGIPYETDDGNCRGFAVYTDLTEARRNQSRVDVLNRVLRHNLRNKVTLVAGCVEGLLEELEDDDADPTVEQLSETARKSVDELRALAREAGELQRIADASVPDDPHVDAVPLARSVAGQLGRHYPGGTITIDLPETLEVAATDRLEVALESLLENAIVHNPSDDPRVRIEGGYDCEKWAFLAVADDGPGIPPVEREVITGESEITELRHGSGLGLWLVKWTVETFGGEIVFDTSRAGGSRVTIRLQRWNGEA</sequence>
<dbReference type="Pfam" id="PF13426">
    <property type="entry name" value="PAS_9"/>
    <property type="match status" value="1"/>
</dbReference>
<comment type="catalytic activity">
    <reaction evidence="1">
        <text>ATP + protein L-histidine = ADP + protein N-phospho-L-histidine.</text>
        <dbReference type="EC" id="2.7.13.3"/>
    </reaction>
</comment>
<dbReference type="Pfam" id="PF02518">
    <property type="entry name" value="HATPase_c"/>
    <property type="match status" value="1"/>
</dbReference>
<dbReference type="PANTHER" id="PTHR44936:SF10">
    <property type="entry name" value="SENSOR PROTEIN RSTB"/>
    <property type="match status" value="1"/>
</dbReference>
<organism evidence="9 10">
    <name type="scientific">Natrarchaeobaculum sulfurireducens</name>
    <dbReference type="NCBI Taxonomy" id="2044521"/>
    <lineage>
        <taxon>Archaea</taxon>
        <taxon>Methanobacteriati</taxon>
        <taxon>Methanobacteriota</taxon>
        <taxon>Stenosarchaea group</taxon>
        <taxon>Halobacteria</taxon>
        <taxon>Halobacteriales</taxon>
        <taxon>Natrialbaceae</taxon>
        <taxon>Natrarchaeobaculum</taxon>
    </lineage>
</organism>
<gene>
    <name evidence="9" type="ORF">AArcMg_3358</name>
</gene>
<dbReference type="AlphaFoldDB" id="A0A346PUZ5"/>
<dbReference type="PROSITE" id="PS50112">
    <property type="entry name" value="PAS"/>
    <property type="match status" value="1"/>
</dbReference>
<dbReference type="GO" id="GO:0004673">
    <property type="term" value="F:protein histidine kinase activity"/>
    <property type="evidence" value="ECO:0007669"/>
    <property type="project" value="UniProtKB-EC"/>
</dbReference>
<evidence type="ECO:0000313" key="10">
    <source>
        <dbReference type="Proteomes" id="UP000258613"/>
    </source>
</evidence>
<evidence type="ECO:0000256" key="1">
    <source>
        <dbReference type="ARBA" id="ARBA00000085"/>
    </source>
</evidence>
<keyword evidence="4" id="KW-0547">Nucleotide-binding</keyword>
<dbReference type="EC" id="2.7.13.3" evidence="2"/>
<evidence type="ECO:0000259" key="8">
    <source>
        <dbReference type="PROSITE" id="PS50112"/>
    </source>
</evidence>
<dbReference type="Gene3D" id="3.30.450.20">
    <property type="entry name" value="PAS domain"/>
    <property type="match status" value="1"/>
</dbReference>
<reference evidence="10" key="1">
    <citation type="submission" date="2018-02" db="EMBL/GenBank/DDBJ databases">
        <title>Phenotypic and genomic properties of facultatively anaerobic sulfur-reducing natronoarchaea from hypersaline soda lakes.</title>
        <authorList>
            <person name="Sorokin D.Y."/>
            <person name="Kublanov I.V."/>
            <person name="Roman P."/>
            <person name="Sinninghe Damste J.S."/>
            <person name="Golyshin P.N."/>
            <person name="Rojo D."/>
            <person name="Ciordia S."/>
            <person name="Mena M.D.C."/>
            <person name="Ferrer M."/>
            <person name="Messina E."/>
            <person name="Smedile F."/>
            <person name="La Spada G."/>
            <person name="La Cono V."/>
            <person name="Yakimov M.M."/>
        </authorList>
    </citation>
    <scope>NUCLEOTIDE SEQUENCE [LARGE SCALE GENOMIC DNA]</scope>
    <source>
        <strain evidence="10">AArc-Mg</strain>
    </source>
</reference>
<dbReference type="CDD" id="cd00130">
    <property type="entry name" value="PAS"/>
    <property type="match status" value="1"/>
</dbReference>
<dbReference type="Proteomes" id="UP000258613">
    <property type="component" value="Chromosome"/>
</dbReference>
<dbReference type="PANTHER" id="PTHR44936">
    <property type="entry name" value="SENSOR PROTEIN CREC"/>
    <property type="match status" value="1"/>
</dbReference>
<feature type="domain" description="PAS" evidence="8">
    <location>
        <begin position="57"/>
        <end position="87"/>
    </location>
</feature>
<dbReference type="SMART" id="SM00091">
    <property type="entry name" value="PAS"/>
    <property type="match status" value="1"/>
</dbReference>
<keyword evidence="3" id="KW-0808">Transferase</keyword>
<dbReference type="PRINTS" id="PR00344">
    <property type="entry name" value="BCTRLSENSOR"/>
</dbReference>
<dbReference type="SUPFAM" id="SSF55874">
    <property type="entry name" value="ATPase domain of HSP90 chaperone/DNA topoisomerase II/histidine kinase"/>
    <property type="match status" value="1"/>
</dbReference>
<evidence type="ECO:0000313" key="9">
    <source>
        <dbReference type="EMBL" id="AXR83340.1"/>
    </source>
</evidence>
<keyword evidence="5 9" id="KW-0418">Kinase</keyword>
<dbReference type="KEGG" id="nag:AArcMg_3358"/>
<evidence type="ECO:0000256" key="6">
    <source>
        <dbReference type="ARBA" id="ARBA00022840"/>
    </source>
</evidence>
<evidence type="ECO:0000256" key="3">
    <source>
        <dbReference type="ARBA" id="ARBA00022679"/>
    </source>
</evidence>
<feature type="domain" description="Histidine kinase" evidence="7">
    <location>
        <begin position="169"/>
        <end position="381"/>
    </location>
</feature>
<dbReference type="CDD" id="cd00075">
    <property type="entry name" value="HATPase"/>
    <property type="match status" value="1"/>
</dbReference>
<dbReference type="PROSITE" id="PS50109">
    <property type="entry name" value="HIS_KIN"/>
    <property type="match status" value="1"/>
</dbReference>